<organism evidence="6 7">
    <name type="scientific">Breznakia pachnodae</name>
    <dbReference type="NCBI Taxonomy" id="265178"/>
    <lineage>
        <taxon>Bacteria</taxon>
        <taxon>Bacillati</taxon>
        <taxon>Bacillota</taxon>
        <taxon>Erysipelotrichia</taxon>
        <taxon>Erysipelotrichales</taxon>
        <taxon>Erysipelotrichaceae</taxon>
        <taxon>Breznakia</taxon>
    </lineage>
</organism>
<keyword evidence="1" id="KW-0433">Leucine-rich repeat</keyword>
<feature type="transmembrane region" description="Helical" evidence="4">
    <location>
        <begin position="1196"/>
        <end position="1214"/>
    </location>
</feature>
<dbReference type="PROSITE" id="PS51450">
    <property type="entry name" value="LRR"/>
    <property type="match status" value="1"/>
</dbReference>
<accession>A0ABU0E1H8</accession>
<feature type="domain" description="Pesticidal crystal protein Cry1Aa" evidence="5">
    <location>
        <begin position="980"/>
        <end position="1035"/>
    </location>
</feature>
<dbReference type="PANTHER" id="PTHR46652">
    <property type="entry name" value="LEUCINE-RICH REPEAT AND IQ DOMAIN-CONTAINING PROTEIN 1-RELATED"/>
    <property type="match status" value="1"/>
</dbReference>
<comment type="caution">
    <text evidence="6">The sequence shown here is derived from an EMBL/GenBank/DDBJ whole genome shotgun (WGS) entry which is preliminary data.</text>
</comment>
<dbReference type="Gene3D" id="3.80.10.10">
    <property type="entry name" value="Ribonuclease Inhibitor"/>
    <property type="match status" value="3"/>
</dbReference>
<dbReference type="InterPro" id="IPR001611">
    <property type="entry name" value="Leu-rich_rpt"/>
</dbReference>
<dbReference type="RefSeq" id="WP_307406852.1">
    <property type="nucleotide sequence ID" value="NZ_JAUSUR010000002.1"/>
</dbReference>
<evidence type="ECO:0000256" key="3">
    <source>
        <dbReference type="SAM" id="MobiDB-lite"/>
    </source>
</evidence>
<dbReference type="SUPFAM" id="SSF52058">
    <property type="entry name" value="L domain-like"/>
    <property type="match status" value="2"/>
</dbReference>
<name>A0ABU0E1H8_9FIRM</name>
<sequence length="1221" mass="132744">MRKTTRKLISSLTILTLIFGLIITSAVKATEIEESVTEEEVEETVGVVEDETTEDEEQLEEIENEDLIEEEIKEITPTIDTVDVVPTSGIVAYSSGLVDGVTTLEQAFPDSIFRSWVAVTVLGKTGYDDATEKGTLITQSDIDKIEARTSISVASMGIESLVGIEYFTGITSLIANGNKLTGVLDVTHMSELTNLTVNVNQLEKVDVSGLEKLKTLYVQSNLLTELNLSNNTLLEILNASGNKLTDIDVTDAIKLTNFQINTNELTEIDLSNNDKLVTLRLDANKLTGTIDVTHMESLTSLYVNANQLEKVNVSGLSKLKTFYAHNNLATEISLSGNVALELLNASNNKLTDIDITEAKKLTNFQIQTNELTEIDLSQNDKLSTLRVDANKLSGTLDLTHMSELSLLYTNANQLEMIDVSELTKLKTFYANNNSLVELKLSGNTTLELLNVSNNRLTNIDVTDALNLTSLHINTNELTSVDVSKNSKLTALRVDANKLTGTLDVTHMENLSSFYANANQLEKINVSNLAKLKTMYVHGNVLSELGLSGNTALELLNASNNKLADIDVSDAINLTSFSVNTNKLTTIDISNNSKLTILRVDDNKLVGTLDVTHMSNLATLHVNTNMLDNVNVTGLTKLTTFYSFYNPKLSVNLSGINTLTNLSISKASNANLSKLTGFYVTGSKEKNTPMVRLSATAGAFSWDATSGYYVIAPSMNAQYAVGVPKYDEENSFIGIGVTAFTDLSQGALMDNEGNLVIGASLNDIDENGKISLGSGTVITGDGVYDFDGRFSVSDGVITTDEDYTFSKNIIDENGTAIVGGETITITVPEDGSVIIDTVTPSSSLPAGSTVVNNDGDKTYVSGPANVDKDGNVSSDDYVITVPADKVGEIEDNGTSVKLPDGSTVTTGDETIIYPREIVIEEGTIKFLPFDNLLSENGTDLSDDVTQDDLDKAKEVLNNIDDGKLKEELKDKLDTAQDMLDAINAVDDLFDKDGNIKDDIDDDDIKDVEDLIDELPDGDLKDKLQNEVDKAKDQLEEREKQKDREKLEKDAKDKVDNLFTDSTHTAIKDSTDQAVIDDAQKAVNRLPESELKSELQKEVDKAQAMLDARNAVNDLIDGNGTIKDDVTQDDVDHAKDLVNKLPDSSLKDSLLDKLKEVQNQLDILNANKNGTGVIAKPSTPPNDKVITNNPSVSTSDSTNLMMLISLLVVSGFYIGIRRFKKQK</sequence>
<evidence type="ECO:0000256" key="1">
    <source>
        <dbReference type="ARBA" id="ARBA00022614"/>
    </source>
</evidence>
<feature type="domain" description="Pesticidal crystal protein Cry1Aa" evidence="5">
    <location>
        <begin position="1047"/>
        <end position="1106"/>
    </location>
</feature>
<evidence type="ECO:0000256" key="2">
    <source>
        <dbReference type="ARBA" id="ARBA00022737"/>
    </source>
</evidence>
<reference evidence="6 7" key="1">
    <citation type="submission" date="2023-07" db="EMBL/GenBank/DDBJ databases">
        <title>Genomic Encyclopedia of Type Strains, Phase IV (KMG-IV): sequencing the most valuable type-strain genomes for metagenomic binning, comparative biology and taxonomic classification.</title>
        <authorList>
            <person name="Goeker M."/>
        </authorList>
    </citation>
    <scope>NUCLEOTIDE SEQUENCE [LARGE SCALE GENOMIC DNA]</scope>
    <source>
        <strain evidence="6 7">DSM 16784</strain>
    </source>
</reference>
<dbReference type="InterPro" id="IPR032675">
    <property type="entry name" value="LRR_dom_sf"/>
</dbReference>
<dbReference type="InterPro" id="IPR050836">
    <property type="entry name" value="SDS22/Internalin_LRR"/>
</dbReference>
<dbReference type="InterPro" id="IPR054544">
    <property type="entry name" value="Pest_crys_Cry1Aa_dom-IV"/>
</dbReference>
<dbReference type="Pfam" id="PF18449">
    <property type="entry name" value="Endotoxin_C2"/>
    <property type="match status" value="2"/>
</dbReference>
<evidence type="ECO:0000313" key="6">
    <source>
        <dbReference type="EMBL" id="MDQ0360730.1"/>
    </source>
</evidence>
<keyword evidence="2" id="KW-0677">Repeat</keyword>
<keyword evidence="4" id="KW-0472">Membrane</keyword>
<dbReference type="EMBL" id="JAUSUR010000002">
    <property type="protein sequence ID" value="MDQ0360730.1"/>
    <property type="molecule type" value="Genomic_DNA"/>
</dbReference>
<keyword evidence="7" id="KW-1185">Reference proteome</keyword>
<keyword evidence="4" id="KW-1133">Transmembrane helix</keyword>
<keyword evidence="4" id="KW-0812">Transmembrane</keyword>
<evidence type="ECO:0000259" key="5">
    <source>
        <dbReference type="Pfam" id="PF18449"/>
    </source>
</evidence>
<proteinExistence type="predicted"/>
<dbReference type="SMART" id="SM00365">
    <property type="entry name" value="LRR_SD22"/>
    <property type="match status" value="5"/>
</dbReference>
<protein>
    <submittedName>
        <fullName evidence="6">Leucine-rich repeat (LRR) protein</fullName>
    </submittedName>
</protein>
<dbReference type="PANTHER" id="PTHR46652:SF3">
    <property type="entry name" value="LEUCINE-RICH REPEAT-CONTAINING PROTEIN 9"/>
    <property type="match status" value="1"/>
</dbReference>
<feature type="region of interest" description="Disordered" evidence="3">
    <location>
        <begin position="1029"/>
        <end position="1048"/>
    </location>
</feature>
<dbReference type="Proteomes" id="UP001230220">
    <property type="component" value="Unassembled WGS sequence"/>
</dbReference>
<gene>
    <name evidence="6" type="ORF">J2S15_001475</name>
</gene>
<evidence type="ECO:0000313" key="7">
    <source>
        <dbReference type="Proteomes" id="UP001230220"/>
    </source>
</evidence>
<evidence type="ECO:0000256" key="4">
    <source>
        <dbReference type="SAM" id="Phobius"/>
    </source>
</evidence>